<protein>
    <submittedName>
        <fullName evidence="1">Uncharacterized protein</fullName>
    </submittedName>
</protein>
<name>A0A8S5MQA3_9CAUD</name>
<proteinExistence type="predicted"/>
<dbReference type="EMBL" id="BK014960">
    <property type="protein sequence ID" value="DAD84486.1"/>
    <property type="molecule type" value="Genomic_DNA"/>
</dbReference>
<organism evidence="1">
    <name type="scientific">Myoviridae sp. ctCjb12</name>
    <dbReference type="NCBI Taxonomy" id="2826631"/>
    <lineage>
        <taxon>Viruses</taxon>
        <taxon>Duplodnaviria</taxon>
        <taxon>Heunggongvirae</taxon>
        <taxon>Uroviricota</taxon>
        <taxon>Caudoviricetes</taxon>
    </lineage>
</organism>
<reference evidence="1" key="1">
    <citation type="journal article" date="2021" name="Proc. Natl. Acad. Sci. U.S.A.">
        <title>A Catalog of Tens of Thousands of Viruses from Human Metagenomes Reveals Hidden Associations with Chronic Diseases.</title>
        <authorList>
            <person name="Tisza M.J."/>
            <person name="Buck C.B."/>
        </authorList>
    </citation>
    <scope>NUCLEOTIDE SEQUENCE</scope>
    <source>
        <strain evidence="1">CtCjb12</strain>
    </source>
</reference>
<evidence type="ECO:0000313" key="1">
    <source>
        <dbReference type="EMBL" id="DAD84486.1"/>
    </source>
</evidence>
<sequence>MGAAEAITKALNSFFTLFNVPVYPEDFVPQGASMPYITVLPVIPKGFDESSTFHARLWYPVDGGKLPIIRKTDEMRAALGDGLTIECEGGAILLCVGNPWAQSMDNPPEKYLCTYLTFDVTSFVV</sequence>
<accession>A0A8S5MQA3</accession>